<proteinExistence type="predicted"/>
<reference evidence="1" key="1">
    <citation type="submission" date="2020-12" db="EMBL/GenBank/DDBJ databases">
        <title>Osugoroshi viruses, novel members of Partitiviridae, are late male-killing virus in Homona magnanima.</title>
        <authorList>
            <person name="Fujita R."/>
            <person name="Inoue M."/>
            <person name="Takamatu T."/>
            <person name="Arai H."/>
            <person name="Nishino M."/>
            <person name="Abe N."/>
            <person name="Nakai M."/>
            <person name="Urayama S."/>
            <person name="Chiba Y."/>
            <person name="Kunimi Y."/>
        </authorList>
    </citation>
    <scope>NUCLEOTIDE SEQUENCE</scope>
</reference>
<sequence length="286" mass="32562">MTDRAHARVYHGLRNLPPNTLPSDPLDRSRFFNSLHDAECSRPGQTTLVSPGFEAYLAAKAKEPAPIPHKKGISTTSSIQNSRNQAFLSMYGIKESDIVCNVKRDPYITSRQAQVLAFQYNPDRDNKILPAGDIDAAMYDLLTPISVKQKVPVEMVENFVYEGTICLQQFATALEVKNEFNLPSDVIETSIPTYISDTVDTDSGYDSPEENTNHLKCKISRPKAIRCRVYIKFWYTRRLGNKLVMRLGVKIRRVRHFGVGSHSLIGSRLLRCDIKYFGERRIRYED</sequence>
<organism evidence="1">
    <name type="scientific">Osugoroshi virus</name>
    <dbReference type="NCBI Taxonomy" id="2202814"/>
    <lineage>
        <taxon>Viruses</taxon>
        <taxon>Riboviria</taxon>
        <taxon>Orthornavirae</taxon>
        <taxon>Pisuviricota</taxon>
        <taxon>Duplopiviricetes</taxon>
        <taxon>Durnavirales</taxon>
        <taxon>Partitiviridae</taxon>
    </lineage>
</organism>
<name>A0A7R7T2E7_9VIRU</name>
<protein>
    <submittedName>
        <fullName evidence="1">Uncharacterized protein</fullName>
    </submittedName>
</protein>
<accession>A0A7R7T2E7</accession>
<evidence type="ECO:0000313" key="1">
    <source>
        <dbReference type="EMBL" id="BCP45667.1"/>
    </source>
</evidence>
<dbReference type="EMBL" id="LC597887">
    <property type="protein sequence ID" value="BCP45667.1"/>
    <property type="molecule type" value="Genomic_RNA"/>
</dbReference>